<evidence type="ECO:0000256" key="1">
    <source>
        <dbReference type="ARBA" id="ARBA00009477"/>
    </source>
</evidence>
<dbReference type="PANTHER" id="PTHR30469:SF38">
    <property type="entry name" value="HLYD FAMILY SECRETION PROTEIN"/>
    <property type="match status" value="1"/>
</dbReference>
<keyword evidence="3" id="KW-1133">Transmembrane helix</keyword>
<evidence type="ECO:0000313" key="7">
    <source>
        <dbReference type="Proteomes" id="UP001430360"/>
    </source>
</evidence>
<evidence type="ECO:0000256" key="2">
    <source>
        <dbReference type="SAM" id="Coils"/>
    </source>
</evidence>
<comment type="caution">
    <text evidence="6">The sequence shown here is derived from an EMBL/GenBank/DDBJ whole genome shotgun (WGS) entry which is preliminary data.</text>
</comment>
<dbReference type="Gene3D" id="2.40.50.100">
    <property type="match status" value="1"/>
</dbReference>
<dbReference type="Proteomes" id="UP001430360">
    <property type="component" value="Unassembled WGS sequence"/>
</dbReference>
<comment type="similarity">
    <text evidence="1">Belongs to the membrane fusion protein (MFP) (TC 8.A.1) family.</text>
</comment>
<keyword evidence="2" id="KW-0175">Coiled coil</keyword>
<feature type="transmembrane region" description="Helical" evidence="3">
    <location>
        <begin position="32"/>
        <end position="51"/>
    </location>
</feature>
<keyword evidence="3" id="KW-0472">Membrane</keyword>
<evidence type="ECO:0000259" key="5">
    <source>
        <dbReference type="Pfam" id="PF25954"/>
    </source>
</evidence>
<dbReference type="Gene3D" id="1.10.287.470">
    <property type="entry name" value="Helix hairpin bin"/>
    <property type="match status" value="1"/>
</dbReference>
<gene>
    <name evidence="6" type="ORF">LTT95_13990</name>
</gene>
<feature type="domain" description="CusB-like beta-barrel" evidence="5">
    <location>
        <begin position="259"/>
        <end position="333"/>
    </location>
</feature>
<reference evidence="6" key="1">
    <citation type="submission" date="2021-12" db="EMBL/GenBank/DDBJ databases">
        <authorList>
            <person name="Ulrich A."/>
        </authorList>
    </citation>
    <scope>NUCLEOTIDE SEQUENCE</scope>
    <source>
        <strain evidence="6">A1P009</strain>
    </source>
</reference>
<keyword evidence="3" id="KW-0812">Transmembrane</keyword>
<feature type="domain" description="Multidrug resistance protein MdtA-like barrel-sandwich hybrid" evidence="4">
    <location>
        <begin position="90"/>
        <end position="238"/>
    </location>
</feature>
<protein>
    <submittedName>
        <fullName evidence="6">Efflux RND transporter periplasmic adaptor subunit</fullName>
    </submittedName>
</protein>
<accession>A0ABS8UH34</accession>
<name>A0ABS8UH34_9GAMM</name>
<evidence type="ECO:0000313" key="6">
    <source>
        <dbReference type="EMBL" id="MCD9098051.1"/>
    </source>
</evidence>
<dbReference type="Pfam" id="PF25917">
    <property type="entry name" value="BSH_RND"/>
    <property type="match status" value="1"/>
</dbReference>
<dbReference type="SUPFAM" id="SSF111369">
    <property type="entry name" value="HlyD-like secretion proteins"/>
    <property type="match status" value="1"/>
</dbReference>
<dbReference type="PANTHER" id="PTHR30469">
    <property type="entry name" value="MULTIDRUG RESISTANCE PROTEIN MDTA"/>
    <property type="match status" value="1"/>
</dbReference>
<dbReference type="EMBL" id="JAJQKU010000004">
    <property type="protein sequence ID" value="MCD9098051.1"/>
    <property type="molecule type" value="Genomic_DNA"/>
</dbReference>
<dbReference type="InterPro" id="IPR006143">
    <property type="entry name" value="RND_pump_MFP"/>
</dbReference>
<evidence type="ECO:0000259" key="4">
    <source>
        <dbReference type="Pfam" id="PF25917"/>
    </source>
</evidence>
<dbReference type="Pfam" id="PF25954">
    <property type="entry name" value="Beta-barrel_RND_2"/>
    <property type="match status" value="1"/>
</dbReference>
<dbReference type="Gene3D" id="2.40.30.170">
    <property type="match status" value="1"/>
</dbReference>
<organism evidence="6 7">
    <name type="scientific">Luteimonas fraxinea</name>
    <dbReference type="NCBI Taxonomy" id="2901869"/>
    <lineage>
        <taxon>Bacteria</taxon>
        <taxon>Pseudomonadati</taxon>
        <taxon>Pseudomonadota</taxon>
        <taxon>Gammaproteobacteria</taxon>
        <taxon>Lysobacterales</taxon>
        <taxon>Lysobacteraceae</taxon>
        <taxon>Luteimonas</taxon>
    </lineage>
</organism>
<dbReference type="InterPro" id="IPR058625">
    <property type="entry name" value="MdtA-like_BSH"/>
</dbReference>
<evidence type="ECO:0000256" key="3">
    <source>
        <dbReference type="SAM" id="Phobius"/>
    </source>
</evidence>
<proteinExistence type="inferred from homology"/>
<reference evidence="6" key="2">
    <citation type="journal article" date="2022" name="Syst. Appl. Microbiol.">
        <title>Physiological and genomic characterisation of Luteimonas fraxinea sp. nov., a bacterial species associated with trees tolerant to ash dieback.</title>
        <authorList>
            <person name="Ulrich K."/>
            <person name="Becker R."/>
            <person name="Behrendt U."/>
            <person name="Kube M."/>
            <person name="Schneck V."/>
            <person name="Ulrich A."/>
        </authorList>
    </citation>
    <scope>NUCLEOTIDE SEQUENCE</scope>
    <source>
        <strain evidence="6">A1P009</strain>
    </source>
</reference>
<keyword evidence="7" id="KW-1185">Reference proteome</keyword>
<dbReference type="RefSeq" id="WP_232137214.1">
    <property type="nucleotide sequence ID" value="NZ_JAJQKU010000004.1"/>
</dbReference>
<dbReference type="NCBIfam" id="TIGR01730">
    <property type="entry name" value="RND_mfp"/>
    <property type="match status" value="1"/>
</dbReference>
<feature type="coiled-coil region" evidence="2">
    <location>
        <begin position="131"/>
        <end position="165"/>
    </location>
</feature>
<dbReference type="InterPro" id="IPR058792">
    <property type="entry name" value="Beta-barrel_RND_2"/>
</dbReference>
<sequence length="350" mass="37147">MEQGRDKSELLKDLKIDREAAQEKAPPSRGKAPFVLVAIVVAALIAWLGFFRGQGERTVAVQMEPPRTTTVPAVGAHSVLDASGYVVARRTATVSSQVIGVVTEVLFEEGDRVEKGQILAKLDAKTASAQLQASQRQATAAEHAVRQLEVQLAQAVRESARAQELASVGLVARQDAEQASSRVDEVRAQVRTQGGNVDVYKAQAQVAQVNLDLSVIRAPFGGVITSKAAQVGEIISPSAASGYTRTGIATIVDMESLEVEVEVGEASIGRVRPDMRVQVNLNAYPDFQIPGKVIAIIPAADRGRATIKVRVGLDIEDPRIVPDMGARVSFVDEAGQSVADLGTQQVETGG</sequence>